<evidence type="ECO:0000313" key="3">
    <source>
        <dbReference type="Proteomes" id="UP001152300"/>
    </source>
</evidence>
<proteinExistence type="predicted"/>
<evidence type="ECO:0000313" key="2">
    <source>
        <dbReference type="EMBL" id="KAJ8061630.1"/>
    </source>
</evidence>
<feature type="domain" description="N-acetyltransferase" evidence="1">
    <location>
        <begin position="40"/>
        <end position="175"/>
    </location>
</feature>
<dbReference type="AlphaFoldDB" id="A0A9X0AF72"/>
<reference evidence="2" key="1">
    <citation type="submission" date="2022-11" db="EMBL/GenBank/DDBJ databases">
        <title>Genome Resource of Sclerotinia nivalis Strain SnTB1, a Plant Pathogen Isolated from American Ginseng.</title>
        <authorList>
            <person name="Fan S."/>
        </authorList>
    </citation>
    <scope>NUCLEOTIDE SEQUENCE</scope>
    <source>
        <strain evidence="2">SnTB1</strain>
    </source>
</reference>
<dbReference type="Pfam" id="PF00583">
    <property type="entry name" value="Acetyltransf_1"/>
    <property type="match status" value="1"/>
</dbReference>
<dbReference type="SUPFAM" id="SSF55729">
    <property type="entry name" value="Acyl-CoA N-acyltransferases (Nat)"/>
    <property type="match status" value="1"/>
</dbReference>
<name>A0A9X0AF72_9HELO</name>
<sequence>MNIMFPVFGNTEESYQSGVAESKNRLWEAHLEESSSSQWIYVADGDGKVLSGAHWEFHKESPFINGAPTLEAVWHPEGEGRDFASRTVNEIYGLRAKRLVRPYAQLDMMFTYPKERRKGYGGMLMKWGMDKAAEMGVEVAVESSDQGYRLYKKFGLRSIQKIAVDTAVDTLATLGRDFNPILAILSFGGCGNHVKESTKRARLCFHGRQRIDFLGISFAPQIDIWEIGSMWQIGNQ</sequence>
<dbReference type="Proteomes" id="UP001152300">
    <property type="component" value="Unassembled WGS sequence"/>
</dbReference>
<dbReference type="PROSITE" id="PS51186">
    <property type="entry name" value="GNAT"/>
    <property type="match status" value="1"/>
</dbReference>
<protein>
    <recommendedName>
        <fullName evidence="1">N-acetyltransferase domain-containing protein</fullName>
    </recommendedName>
</protein>
<evidence type="ECO:0000259" key="1">
    <source>
        <dbReference type="PROSITE" id="PS51186"/>
    </source>
</evidence>
<dbReference type="InterPro" id="IPR000182">
    <property type="entry name" value="GNAT_dom"/>
</dbReference>
<dbReference type="OrthoDB" id="2115692at2759"/>
<dbReference type="PANTHER" id="PTHR42791">
    <property type="entry name" value="GNAT FAMILY ACETYLTRANSFERASE"/>
    <property type="match status" value="1"/>
</dbReference>
<comment type="caution">
    <text evidence="2">The sequence shown here is derived from an EMBL/GenBank/DDBJ whole genome shotgun (WGS) entry which is preliminary data.</text>
</comment>
<dbReference type="Gene3D" id="3.40.630.30">
    <property type="match status" value="1"/>
</dbReference>
<dbReference type="GO" id="GO:0016747">
    <property type="term" value="F:acyltransferase activity, transferring groups other than amino-acyl groups"/>
    <property type="evidence" value="ECO:0007669"/>
    <property type="project" value="InterPro"/>
</dbReference>
<dbReference type="InterPro" id="IPR016181">
    <property type="entry name" value="Acyl_CoA_acyltransferase"/>
</dbReference>
<dbReference type="PANTHER" id="PTHR42791:SF5">
    <property type="entry name" value="HYPOTHETICAL ACETYLTRANSFERASE (EUROFUNG)"/>
    <property type="match status" value="1"/>
</dbReference>
<organism evidence="2 3">
    <name type="scientific">Sclerotinia nivalis</name>
    <dbReference type="NCBI Taxonomy" id="352851"/>
    <lineage>
        <taxon>Eukaryota</taxon>
        <taxon>Fungi</taxon>
        <taxon>Dikarya</taxon>
        <taxon>Ascomycota</taxon>
        <taxon>Pezizomycotina</taxon>
        <taxon>Leotiomycetes</taxon>
        <taxon>Helotiales</taxon>
        <taxon>Sclerotiniaceae</taxon>
        <taxon>Sclerotinia</taxon>
    </lineage>
</organism>
<dbReference type="InterPro" id="IPR052523">
    <property type="entry name" value="Trichothecene_AcTrans"/>
</dbReference>
<gene>
    <name evidence="2" type="ORF">OCU04_009437</name>
</gene>
<dbReference type="EMBL" id="JAPEIS010000011">
    <property type="protein sequence ID" value="KAJ8061630.1"/>
    <property type="molecule type" value="Genomic_DNA"/>
</dbReference>
<accession>A0A9X0AF72</accession>
<dbReference type="CDD" id="cd04301">
    <property type="entry name" value="NAT_SF"/>
    <property type="match status" value="1"/>
</dbReference>
<keyword evidence="3" id="KW-1185">Reference proteome</keyword>